<dbReference type="EMBL" id="CAOQHR010000001">
    <property type="protein sequence ID" value="CAI6257731.1"/>
    <property type="molecule type" value="Genomic_DNA"/>
</dbReference>
<evidence type="ECO:0000313" key="1">
    <source>
        <dbReference type="EMBL" id="CAI6257731.1"/>
    </source>
</evidence>
<name>A0A9W4U5T5_9PLEO</name>
<dbReference type="CDD" id="cd02440">
    <property type="entry name" value="AdoMet_MTases"/>
    <property type="match status" value="1"/>
</dbReference>
<dbReference type="OrthoDB" id="540004at2759"/>
<dbReference type="Pfam" id="PF13489">
    <property type="entry name" value="Methyltransf_23"/>
    <property type="match status" value="1"/>
</dbReference>
<evidence type="ECO:0000313" key="2">
    <source>
        <dbReference type="Proteomes" id="UP001152607"/>
    </source>
</evidence>
<accession>A0A9W4U5T5</accession>
<dbReference type="AlphaFoldDB" id="A0A9W4U5T5"/>
<evidence type="ECO:0008006" key="3">
    <source>
        <dbReference type="Google" id="ProtNLM"/>
    </source>
</evidence>
<dbReference type="InterPro" id="IPR052356">
    <property type="entry name" value="Thiol_S-MT"/>
</dbReference>
<dbReference type="InterPro" id="IPR029063">
    <property type="entry name" value="SAM-dependent_MTases_sf"/>
</dbReference>
<dbReference type="PANTHER" id="PTHR45036">
    <property type="entry name" value="METHYLTRANSFERASE LIKE 7B"/>
    <property type="match status" value="1"/>
</dbReference>
<dbReference type="SUPFAM" id="SSF53335">
    <property type="entry name" value="S-adenosyl-L-methionine-dependent methyltransferases"/>
    <property type="match status" value="1"/>
</dbReference>
<proteinExistence type="predicted"/>
<dbReference type="PANTHER" id="PTHR45036:SF1">
    <property type="entry name" value="METHYLTRANSFERASE LIKE 7A"/>
    <property type="match status" value="1"/>
</dbReference>
<dbReference type="Proteomes" id="UP001152607">
    <property type="component" value="Unassembled WGS sequence"/>
</dbReference>
<keyword evidence="2" id="KW-1185">Reference proteome</keyword>
<protein>
    <recommendedName>
        <fullName evidence="3">S-adenosyl-L-methionine-dependent methyltransferase</fullName>
    </recommendedName>
</protein>
<dbReference type="Gene3D" id="3.40.50.150">
    <property type="entry name" value="Vaccinia Virus protein VP39"/>
    <property type="match status" value="1"/>
</dbReference>
<organism evidence="1 2">
    <name type="scientific">Periconia digitata</name>
    <dbReference type="NCBI Taxonomy" id="1303443"/>
    <lineage>
        <taxon>Eukaryota</taxon>
        <taxon>Fungi</taxon>
        <taxon>Dikarya</taxon>
        <taxon>Ascomycota</taxon>
        <taxon>Pezizomycotina</taxon>
        <taxon>Dothideomycetes</taxon>
        <taxon>Pleosporomycetidae</taxon>
        <taxon>Pleosporales</taxon>
        <taxon>Massarineae</taxon>
        <taxon>Periconiaceae</taxon>
        <taxon>Periconia</taxon>
    </lineage>
</organism>
<reference evidence="1" key="1">
    <citation type="submission" date="2023-01" db="EMBL/GenBank/DDBJ databases">
        <authorList>
            <person name="Van Ghelder C."/>
            <person name="Rancurel C."/>
        </authorList>
    </citation>
    <scope>NUCLEOTIDE SEQUENCE</scope>
    <source>
        <strain evidence="1">CNCM I-4278</strain>
    </source>
</reference>
<sequence>MCPPPWLANSMPQLLRPSLLLCEAFYHFIMTILETLFLDRSPSTLLNLTALRYKSFGRLWSTSGAQMSAEMPGNFASLASATSGVVLDIGPGSGELLYMFDSAKISAMYGAEPAESLHPGLARRAQEAGFGDKYHALVCGGEPESLIPALHRSGILEEAGKKTGDGDGVFDEIVCARVLCGVPHPKETIRGLYALLKPGGRMVICEHVVNPWRTEGRLAARLMQVVYTIAGWPFFMGGCELQRHTPECLREAGEWDSFKLEYVAPKDAIPFVVGELVKKA</sequence>
<gene>
    <name evidence="1" type="ORF">PDIGIT_LOCUS1222</name>
</gene>
<comment type="caution">
    <text evidence="1">The sequence shown here is derived from an EMBL/GenBank/DDBJ whole genome shotgun (WGS) entry which is preliminary data.</text>
</comment>